<dbReference type="Proteomes" id="UP000595437">
    <property type="component" value="Chromosome 10"/>
</dbReference>
<evidence type="ECO:0000313" key="2">
    <source>
        <dbReference type="EMBL" id="QQP41093.1"/>
    </source>
</evidence>
<protein>
    <recommendedName>
        <fullName evidence="4">Resolvase HTH domain-containing protein</fullName>
    </recommendedName>
</protein>
<evidence type="ECO:0000256" key="1">
    <source>
        <dbReference type="SAM" id="MobiDB-lite"/>
    </source>
</evidence>
<feature type="compositionally biased region" description="Basic and acidic residues" evidence="1">
    <location>
        <begin position="37"/>
        <end position="49"/>
    </location>
</feature>
<accession>A0A7T8JZN8</accession>
<proteinExistence type="predicted"/>
<reference evidence="3" key="1">
    <citation type="submission" date="2021-01" db="EMBL/GenBank/DDBJ databases">
        <title>Caligus Genome Assembly.</title>
        <authorList>
            <person name="Gallardo-Escarate C."/>
        </authorList>
    </citation>
    <scope>NUCLEOTIDE SEQUENCE [LARGE SCALE GENOMIC DNA]</scope>
</reference>
<dbReference type="EMBL" id="CP045899">
    <property type="protein sequence ID" value="QQP41093.1"/>
    <property type="molecule type" value="Genomic_DNA"/>
</dbReference>
<dbReference type="AlphaFoldDB" id="A0A7T8JZN8"/>
<gene>
    <name evidence="2" type="ORF">FKW44_015352</name>
</gene>
<sequence>MEAKRQRVSDLHRAQVSVGEIDEIVGVSKTMVYGTKNKLEAGDSLERKPGSGGHNKS</sequence>
<evidence type="ECO:0008006" key="4">
    <source>
        <dbReference type="Google" id="ProtNLM"/>
    </source>
</evidence>
<evidence type="ECO:0000313" key="3">
    <source>
        <dbReference type="Proteomes" id="UP000595437"/>
    </source>
</evidence>
<feature type="region of interest" description="Disordered" evidence="1">
    <location>
        <begin position="36"/>
        <end position="57"/>
    </location>
</feature>
<organism evidence="2 3">
    <name type="scientific">Caligus rogercresseyi</name>
    <name type="common">Sea louse</name>
    <dbReference type="NCBI Taxonomy" id="217165"/>
    <lineage>
        <taxon>Eukaryota</taxon>
        <taxon>Metazoa</taxon>
        <taxon>Ecdysozoa</taxon>
        <taxon>Arthropoda</taxon>
        <taxon>Crustacea</taxon>
        <taxon>Multicrustacea</taxon>
        <taxon>Hexanauplia</taxon>
        <taxon>Copepoda</taxon>
        <taxon>Siphonostomatoida</taxon>
        <taxon>Caligidae</taxon>
        <taxon>Caligus</taxon>
    </lineage>
</organism>
<name>A0A7T8JZN8_CALRO</name>
<keyword evidence="3" id="KW-1185">Reference proteome</keyword>